<protein>
    <submittedName>
        <fullName evidence="7">Simple sugar transport system permease protein</fullName>
    </submittedName>
</protein>
<keyword evidence="8" id="KW-1185">Reference proteome</keyword>
<organism evidence="7 8">
    <name type="scientific">Streptosporangium canum</name>
    <dbReference type="NCBI Taxonomy" id="324952"/>
    <lineage>
        <taxon>Bacteria</taxon>
        <taxon>Bacillati</taxon>
        <taxon>Actinomycetota</taxon>
        <taxon>Actinomycetes</taxon>
        <taxon>Streptosporangiales</taxon>
        <taxon>Streptosporangiaceae</taxon>
        <taxon>Streptosporangium</taxon>
    </lineage>
</organism>
<proteinExistence type="predicted"/>
<evidence type="ECO:0000313" key="7">
    <source>
        <dbReference type="EMBL" id="SFI11642.1"/>
    </source>
</evidence>
<evidence type="ECO:0000256" key="2">
    <source>
        <dbReference type="ARBA" id="ARBA00022475"/>
    </source>
</evidence>
<dbReference type="GO" id="GO:0022857">
    <property type="term" value="F:transmembrane transporter activity"/>
    <property type="evidence" value="ECO:0007669"/>
    <property type="project" value="InterPro"/>
</dbReference>
<evidence type="ECO:0000256" key="5">
    <source>
        <dbReference type="ARBA" id="ARBA00023136"/>
    </source>
</evidence>
<feature type="transmembrane region" description="Helical" evidence="6">
    <location>
        <begin position="73"/>
        <end position="92"/>
    </location>
</feature>
<feature type="transmembrane region" description="Helical" evidence="6">
    <location>
        <begin position="362"/>
        <end position="384"/>
    </location>
</feature>
<feature type="transmembrane region" description="Helical" evidence="6">
    <location>
        <begin position="396"/>
        <end position="415"/>
    </location>
</feature>
<feature type="transmembrane region" description="Helical" evidence="6">
    <location>
        <begin position="98"/>
        <end position="119"/>
    </location>
</feature>
<dbReference type="InterPro" id="IPR001851">
    <property type="entry name" value="ABC_transp_permease"/>
</dbReference>
<name>A0A1I3FKI6_9ACTN</name>
<evidence type="ECO:0000256" key="3">
    <source>
        <dbReference type="ARBA" id="ARBA00022692"/>
    </source>
</evidence>
<evidence type="ECO:0000256" key="6">
    <source>
        <dbReference type="SAM" id="Phobius"/>
    </source>
</evidence>
<keyword evidence="7" id="KW-0762">Sugar transport</keyword>
<dbReference type="GO" id="GO:0005886">
    <property type="term" value="C:plasma membrane"/>
    <property type="evidence" value="ECO:0007669"/>
    <property type="project" value="UniProtKB-SubCell"/>
</dbReference>
<feature type="transmembrane region" description="Helical" evidence="6">
    <location>
        <begin position="213"/>
        <end position="232"/>
    </location>
</feature>
<dbReference type="PANTHER" id="PTHR43370:SF1">
    <property type="entry name" value="GUANOSINE ABC TRANSPORTER PERMEASE PROTEIN NUPQ"/>
    <property type="match status" value="1"/>
</dbReference>
<dbReference type="Proteomes" id="UP000199111">
    <property type="component" value="Unassembled WGS sequence"/>
</dbReference>
<comment type="subcellular location">
    <subcellularLocation>
        <location evidence="1">Cell membrane</location>
        <topology evidence="1">Multi-pass membrane protein</topology>
    </subcellularLocation>
</comment>
<dbReference type="PANTHER" id="PTHR43370">
    <property type="entry name" value="SUGAR ABC TRANSPORTER INTEGRAL MEMBRANE PROTEIN-RELATED"/>
    <property type="match status" value="1"/>
</dbReference>
<feature type="transmembrane region" description="Helical" evidence="6">
    <location>
        <begin position="262"/>
        <end position="284"/>
    </location>
</feature>
<keyword evidence="2" id="KW-1003">Cell membrane</keyword>
<gene>
    <name evidence="7" type="ORF">SAMN05216275_101217</name>
</gene>
<keyword evidence="4 6" id="KW-1133">Transmembrane helix</keyword>
<reference evidence="8" key="1">
    <citation type="submission" date="2016-10" db="EMBL/GenBank/DDBJ databases">
        <authorList>
            <person name="Varghese N."/>
            <person name="Submissions S."/>
        </authorList>
    </citation>
    <scope>NUCLEOTIDE SEQUENCE [LARGE SCALE GENOMIC DNA]</scope>
    <source>
        <strain evidence="8">CGMCC 4.2126</strain>
    </source>
</reference>
<dbReference type="CDD" id="cd06580">
    <property type="entry name" value="TM_PBP1_transp_TpRbsC_like"/>
    <property type="match status" value="1"/>
</dbReference>
<keyword evidence="7" id="KW-0813">Transport</keyword>
<keyword evidence="5 6" id="KW-0472">Membrane</keyword>
<dbReference type="RefSeq" id="WP_093885165.1">
    <property type="nucleotide sequence ID" value="NZ_FOQY01000001.1"/>
</dbReference>
<dbReference type="GeneID" id="96296104"/>
<feature type="transmembrane region" description="Helical" evidence="6">
    <location>
        <begin position="332"/>
        <end position="350"/>
    </location>
</feature>
<evidence type="ECO:0000313" key="8">
    <source>
        <dbReference type="Proteomes" id="UP000199111"/>
    </source>
</evidence>
<accession>A0A1I3FKI6</accession>
<keyword evidence="3 6" id="KW-0812">Transmembrane</keyword>
<feature type="transmembrane region" description="Helical" evidence="6">
    <location>
        <begin position="47"/>
        <end position="66"/>
    </location>
</feature>
<dbReference type="EMBL" id="FOQY01000001">
    <property type="protein sequence ID" value="SFI11642.1"/>
    <property type="molecule type" value="Genomic_DNA"/>
</dbReference>
<sequence length="429" mass="44688">MTTSVAASEARRVRRYHLALIGVALLILLLSLARVVADAPDLTSSGTFAAALLLAVPIALAGLGGLWAERAGIVNIGLEGMMVLGTWFAGWAGYQWGAAAALIAGLIGGALGGLIHAIATVSFGVDHIISGVAINLLGPGVTRFLSEVLYAQGTPAAEKGAGITTSPTLASEAPSVSLPLLSDGPDLLGKLESTHWFLISDVAGILRGLTHDVNVLVILAVALIPLTFFVLWRTAFGLRLRSCGENPWAAESLGVNVYLTKYVATVISGALAGLGGVFLVFVTTKYVEGQTAGRGFIGLAAMIFGNWRPGGLAAGASLFGYADGLQLRSSQAVTGLLLFGALLLLIYTGAEVRRRLAAGEPGVRQYTGAVAASLAAIVLLWLWMTVDKLPNEFVFITPHVLTLLVLSAASQSLRMPKADGVRYRRGEQH</sequence>
<feature type="transmembrane region" description="Helical" evidence="6">
    <location>
        <begin position="296"/>
        <end position="320"/>
    </location>
</feature>
<dbReference type="Pfam" id="PF02653">
    <property type="entry name" value="BPD_transp_2"/>
    <property type="match status" value="1"/>
</dbReference>
<dbReference type="AlphaFoldDB" id="A0A1I3FKI6"/>
<evidence type="ECO:0000256" key="1">
    <source>
        <dbReference type="ARBA" id="ARBA00004651"/>
    </source>
</evidence>
<evidence type="ECO:0000256" key="4">
    <source>
        <dbReference type="ARBA" id="ARBA00022989"/>
    </source>
</evidence>